<dbReference type="InterPro" id="IPR006016">
    <property type="entry name" value="UspA"/>
</dbReference>
<dbReference type="AlphaFoldDB" id="M0AQD4"/>
<dbReference type="EMBL" id="AOIP01000056">
    <property type="protein sequence ID" value="ELY99583.1"/>
    <property type="molecule type" value="Genomic_DNA"/>
</dbReference>
<dbReference type="PANTHER" id="PTHR46268">
    <property type="entry name" value="STRESS RESPONSE PROTEIN NHAX"/>
    <property type="match status" value="1"/>
</dbReference>
<comment type="caution">
    <text evidence="3">The sequence shown here is derived from an EMBL/GenBank/DDBJ whole genome shotgun (WGS) entry which is preliminary data.</text>
</comment>
<feature type="domain" description="UspA" evidence="2">
    <location>
        <begin position="1"/>
        <end position="138"/>
    </location>
</feature>
<dbReference type="PANTHER" id="PTHR46268:SF6">
    <property type="entry name" value="UNIVERSAL STRESS PROTEIN UP12"/>
    <property type="match status" value="1"/>
</dbReference>
<accession>M0AQD4</accession>
<comment type="similarity">
    <text evidence="1">Belongs to the universal stress protein A family.</text>
</comment>
<dbReference type="SUPFAM" id="SSF52402">
    <property type="entry name" value="Adenine nucleotide alpha hydrolases-like"/>
    <property type="match status" value="1"/>
</dbReference>
<protein>
    <submittedName>
        <fullName evidence="3">UspA domain-containing protein</fullName>
    </submittedName>
</protein>
<dbReference type="Pfam" id="PF00582">
    <property type="entry name" value="Usp"/>
    <property type="match status" value="1"/>
</dbReference>
<evidence type="ECO:0000313" key="4">
    <source>
        <dbReference type="Proteomes" id="UP000011591"/>
    </source>
</evidence>
<dbReference type="InterPro" id="IPR006015">
    <property type="entry name" value="Universal_stress_UspA"/>
</dbReference>
<sequence>MYDTLLVPTDGSEAAMDAAKHAYSLGERYDAAVHVLAVVEQSESASIVGQGDEKLETLQEDGTEATQKIIEEGLSRDIEAIGAVKVGDPDRVILDYAAEHNVDMIIMSTHGRSGVGRFLMGSITEQVIRGGEIPVLAIQR</sequence>
<gene>
    <name evidence="3" type="ORF">C480_19969</name>
</gene>
<dbReference type="OrthoDB" id="105697at2157"/>
<dbReference type="InterPro" id="IPR014729">
    <property type="entry name" value="Rossmann-like_a/b/a_fold"/>
</dbReference>
<evidence type="ECO:0000259" key="2">
    <source>
        <dbReference type="Pfam" id="PF00582"/>
    </source>
</evidence>
<proteinExistence type="inferred from homology"/>
<organism evidence="3 4">
    <name type="scientific">Natrialba aegyptia DSM 13077</name>
    <dbReference type="NCBI Taxonomy" id="1227491"/>
    <lineage>
        <taxon>Archaea</taxon>
        <taxon>Methanobacteriati</taxon>
        <taxon>Methanobacteriota</taxon>
        <taxon>Stenosarchaea group</taxon>
        <taxon>Halobacteria</taxon>
        <taxon>Halobacteriales</taxon>
        <taxon>Natrialbaceae</taxon>
        <taxon>Natrialba</taxon>
    </lineage>
</organism>
<dbReference type="CDD" id="cd00293">
    <property type="entry name" value="USP-like"/>
    <property type="match status" value="1"/>
</dbReference>
<dbReference type="PRINTS" id="PR01438">
    <property type="entry name" value="UNVRSLSTRESS"/>
</dbReference>
<dbReference type="Gene3D" id="3.40.50.620">
    <property type="entry name" value="HUPs"/>
    <property type="match status" value="1"/>
</dbReference>
<evidence type="ECO:0000256" key="1">
    <source>
        <dbReference type="ARBA" id="ARBA00008791"/>
    </source>
</evidence>
<dbReference type="Proteomes" id="UP000011591">
    <property type="component" value="Unassembled WGS sequence"/>
</dbReference>
<dbReference type="RefSeq" id="WP_006667375.1">
    <property type="nucleotide sequence ID" value="NZ_AOIP01000056.1"/>
</dbReference>
<name>M0AQD4_9EURY</name>
<keyword evidence="4" id="KW-1185">Reference proteome</keyword>
<evidence type="ECO:0000313" key="3">
    <source>
        <dbReference type="EMBL" id="ELY99583.1"/>
    </source>
</evidence>
<reference evidence="3 4" key="1">
    <citation type="journal article" date="2014" name="PLoS Genet.">
        <title>Phylogenetically driven sequencing of extremely halophilic archaea reveals strategies for static and dynamic osmo-response.</title>
        <authorList>
            <person name="Becker E.A."/>
            <person name="Seitzer P.M."/>
            <person name="Tritt A."/>
            <person name="Larsen D."/>
            <person name="Krusor M."/>
            <person name="Yao A.I."/>
            <person name="Wu D."/>
            <person name="Madern D."/>
            <person name="Eisen J.A."/>
            <person name="Darling A.E."/>
            <person name="Facciotti M.T."/>
        </authorList>
    </citation>
    <scope>NUCLEOTIDE SEQUENCE [LARGE SCALE GENOMIC DNA]</scope>
    <source>
        <strain evidence="3 4">DSM 13077</strain>
    </source>
</reference>